<dbReference type="Pfam" id="PF14028">
    <property type="entry name" value="Lant_dehydr_C"/>
    <property type="match status" value="1"/>
</dbReference>
<comment type="caution">
    <text evidence="3">The sequence shown here is derived from an EMBL/GenBank/DDBJ whole genome shotgun (WGS) entry which is preliminary data.</text>
</comment>
<dbReference type="EMBL" id="JADBEK010000001">
    <property type="protein sequence ID" value="MBE1584227.1"/>
    <property type="molecule type" value="Genomic_DNA"/>
</dbReference>
<gene>
    <name evidence="3" type="ORF">H4W80_002485</name>
</gene>
<organism evidence="3 4">
    <name type="scientific">Nonomuraea angiospora</name>
    <dbReference type="NCBI Taxonomy" id="46172"/>
    <lineage>
        <taxon>Bacteria</taxon>
        <taxon>Bacillati</taxon>
        <taxon>Actinomycetota</taxon>
        <taxon>Actinomycetes</taxon>
        <taxon>Streptosporangiales</taxon>
        <taxon>Streptosporangiaceae</taxon>
        <taxon>Nonomuraea</taxon>
    </lineage>
</organism>
<evidence type="ECO:0000313" key="4">
    <source>
        <dbReference type="Proteomes" id="UP000633509"/>
    </source>
</evidence>
<proteinExistence type="predicted"/>
<evidence type="ECO:0000259" key="2">
    <source>
        <dbReference type="Pfam" id="PF14028"/>
    </source>
</evidence>
<dbReference type="Proteomes" id="UP000633509">
    <property type="component" value="Unassembled WGS sequence"/>
</dbReference>
<name>A0ABR9LU98_9ACTN</name>
<keyword evidence="4" id="KW-1185">Reference proteome</keyword>
<dbReference type="InterPro" id="IPR023809">
    <property type="entry name" value="Thiopep_bacteriocin_synth_dom"/>
</dbReference>
<dbReference type="RefSeq" id="WP_192785193.1">
    <property type="nucleotide sequence ID" value="NZ_JADBEK010000001.1"/>
</dbReference>
<evidence type="ECO:0000256" key="1">
    <source>
        <dbReference type="SAM" id="MobiDB-lite"/>
    </source>
</evidence>
<feature type="region of interest" description="Disordered" evidence="1">
    <location>
        <begin position="229"/>
        <end position="251"/>
    </location>
</feature>
<accession>A0ABR9LU98</accession>
<evidence type="ECO:0000313" key="3">
    <source>
        <dbReference type="EMBL" id="MBE1584227.1"/>
    </source>
</evidence>
<protein>
    <recommendedName>
        <fullName evidence="2">Thiopeptide-type bacteriocin biosynthesis domain-containing protein</fullName>
    </recommendedName>
</protein>
<feature type="domain" description="Thiopeptide-type bacteriocin biosynthesis" evidence="2">
    <location>
        <begin position="5"/>
        <end position="340"/>
    </location>
</feature>
<reference evidence="3 4" key="1">
    <citation type="submission" date="2020-10" db="EMBL/GenBank/DDBJ databases">
        <title>Sequencing the genomes of 1000 actinobacteria strains.</title>
        <authorList>
            <person name="Klenk H.-P."/>
        </authorList>
    </citation>
    <scope>NUCLEOTIDE SEQUENCE [LARGE SCALE GENOMIC DNA]</scope>
    <source>
        <strain evidence="3 4">DSM 43173</strain>
    </source>
</reference>
<sequence>MPDRWISLHAFHQAGTDLLLGTAVDGLVRELDGRLDRFFFLRYWEGGPHLRLRLLPRVPDDAVMIEKRATAVLEEHLAAYPTTVTWDRERYALLAQEFARQEGLVAYDRRLRPDDHVEAIAYRPEYATFGGPQAVAAVERHFTDSSWIALAILRGEHDRRRRLGHALAAMMLALVAWEPDPRRLGPLLARERDRWDPAPARARQVEIFTKQREALTAQAERCRLIAGRTVSSESHAPAPSADGPPPGGVLDARDAHDSLGAWWRSIDTLHRRLVALQRAGGFHPARREGASRPSGLAGVSTSVDAERHDVLIVLNRCVHLFCNRLGLSIVEEAHLRYLTAVTLDGPAQKEGTS</sequence>